<evidence type="ECO:0000256" key="1">
    <source>
        <dbReference type="SAM" id="MobiDB-lite"/>
    </source>
</evidence>
<reference evidence="2 3" key="1">
    <citation type="journal article" date="2014" name="Agronomy (Basel)">
        <title>A Draft Genome Sequence for Ensete ventricosum, the Drought-Tolerant Tree Against Hunger.</title>
        <authorList>
            <person name="Harrison J."/>
            <person name="Moore K.A."/>
            <person name="Paszkiewicz K."/>
            <person name="Jones T."/>
            <person name="Grant M."/>
            <person name="Ambacheew D."/>
            <person name="Muzemil S."/>
            <person name="Studholme D.J."/>
        </authorList>
    </citation>
    <scope>NUCLEOTIDE SEQUENCE [LARGE SCALE GENOMIC DNA]</scope>
</reference>
<proteinExistence type="predicted"/>
<dbReference type="AlphaFoldDB" id="A0A427A412"/>
<dbReference type="Proteomes" id="UP000287651">
    <property type="component" value="Unassembled WGS sequence"/>
</dbReference>
<evidence type="ECO:0000313" key="2">
    <source>
        <dbReference type="EMBL" id="RRT70923.1"/>
    </source>
</evidence>
<accession>A0A427A412</accession>
<feature type="compositionally biased region" description="Basic and acidic residues" evidence="1">
    <location>
        <begin position="9"/>
        <end position="20"/>
    </location>
</feature>
<organism evidence="2 3">
    <name type="scientific">Ensete ventricosum</name>
    <name type="common">Abyssinian banana</name>
    <name type="synonym">Musa ensete</name>
    <dbReference type="NCBI Taxonomy" id="4639"/>
    <lineage>
        <taxon>Eukaryota</taxon>
        <taxon>Viridiplantae</taxon>
        <taxon>Streptophyta</taxon>
        <taxon>Embryophyta</taxon>
        <taxon>Tracheophyta</taxon>
        <taxon>Spermatophyta</taxon>
        <taxon>Magnoliopsida</taxon>
        <taxon>Liliopsida</taxon>
        <taxon>Zingiberales</taxon>
        <taxon>Musaceae</taxon>
        <taxon>Ensete</taxon>
    </lineage>
</organism>
<name>A0A427A412_ENSVE</name>
<evidence type="ECO:0000313" key="3">
    <source>
        <dbReference type="Proteomes" id="UP000287651"/>
    </source>
</evidence>
<dbReference type="EMBL" id="AMZH03003865">
    <property type="protein sequence ID" value="RRT70923.1"/>
    <property type="molecule type" value="Genomic_DNA"/>
</dbReference>
<gene>
    <name evidence="2" type="ORF">B296_00016385</name>
</gene>
<protein>
    <submittedName>
        <fullName evidence="2">Uncharacterized protein</fullName>
    </submittedName>
</protein>
<comment type="caution">
    <text evidence="2">The sequence shown here is derived from an EMBL/GenBank/DDBJ whole genome shotgun (WGS) entry which is preliminary data.</text>
</comment>
<sequence>MLELPIATETRKEQAERKDSGFAQRNPRVDTCYGWPHRFKKHGSHPSRNQAGRSRVTEYKGKRRPCSLTLNAAVLSTPAPRPPASQSSRAGSDAWESVNSWRLLTSDVRGGGGDSLLPVPIETANAPHHLTLFRTEPLDQR</sequence>
<feature type="region of interest" description="Disordered" evidence="1">
    <location>
        <begin position="1"/>
        <end position="63"/>
    </location>
</feature>
<feature type="region of interest" description="Disordered" evidence="1">
    <location>
        <begin position="76"/>
        <end position="96"/>
    </location>
</feature>